<name>N9R3Q9_9GAMM</name>
<dbReference type="EMBL" id="APRZ01000019">
    <property type="protein sequence ID" value="ENX33260.1"/>
    <property type="molecule type" value="Genomic_DNA"/>
</dbReference>
<reference evidence="2 3" key="1">
    <citation type="submission" date="2013-02" db="EMBL/GenBank/DDBJ databases">
        <title>The Genome Sequence of Acinetobacter sp. NIPH 1859.</title>
        <authorList>
            <consortium name="The Broad Institute Genome Sequencing Platform"/>
            <consortium name="The Broad Institute Genome Sequencing Center for Infectious Disease"/>
            <person name="Cerqueira G."/>
            <person name="Feldgarden M."/>
            <person name="Courvalin P."/>
            <person name="Perichon B."/>
            <person name="Grillot-Courvalin C."/>
            <person name="Clermont D."/>
            <person name="Rocha E."/>
            <person name="Yoon E.-J."/>
            <person name="Nemec A."/>
            <person name="Walker B."/>
            <person name="Young S.K."/>
            <person name="Zeng Q."/>
            <person name="Gargeya S."/>
            <person name="Fitzgerald M."/>
            <person name="Haas B."/>
            <person name="Abouelleil A."/>
            <person name="Alvarado L."/>
            <person name="Arachchi H.M."/>
            <person name="Berlin A.M."/>
            <person name="Chapman S.B."/>
            <person name="Dewar J."/>
            <person name="Goldberg J."/>
            <person name="Griggs A."/>
            <person name="Gujja S."/>
            <person name="Hansen M."/>
            <person name="Howarth C."/>
            <person name="Imamovic A."/>
            <person name="Larimer J."/>
            <person name="McCowan C."/>
            <person name="Murphy C."/>
            <person name="Neiman D."/>
            <person name="Pearson M."/>
            <person name="Priest M."/>
            <person name="Roberts A."/>
            <person name="Saif S."/>
            <person name="Shea T."/>
            <person name="Sisk P."/>
            <person name="Sykes S."/>
            <person name="Wortman J."/>
            <person name="Nusbaum C."/>
            <person name="Birren B."/>
        </authorList>
    </citation>
    <scope>NUCLEOTIDE SEQUENCE [LARGE SCALE GENOMIC DNA]</scope>
    <source>
        <strain evidence="2 3">NIPH 1859</strain>
    </source>
</reference>
<evidence type="ECO:0000313" key="3">
    <source>
        <dbReference type="Proteomes" id="UP000013009"/>
    </source>
</evidence>
<dbReference type="AlphaFoldDB" id="N9R3Q9"/>
<evidence type="ECO:0008006" key="4">
    <source>
        <dbReference type="Google" id="ProtNLM"/>
    </source>
</evidence>
<dbReference type="PATRIC" id="fig|1217695.3.peg.3118"/>
<evidence type="ECO:0000313" key="2">
    <source>
        <dbReference type="EMBL" id="ENX33260.1"/>
    </source>
</evidence>
<keyword evidence="3" id="KW-1185">Reference proteome</keyword>
<sequence>MRKIICMILFGWITTSSWATEQSWCVFDPLNTQGDISRRLQDIRLYALQNKVQLKFQTFKDEKEAIQAFDQGKCSGLVASNFNTYRYNHFMGTTGGIGLIPNNRVARVFLQLLNNKNVEKRMVGTNYEVLGMIPIGTAYMIMNTQQINKVSQLKNKTIGILENNPPQQALVQSVGAKPVYVDFSNAVDAFKQKKIDILAAPAYGILPYNLKKEFGESTQVVNFPMAYFAMNIVIRPQAYPVGFGRLIRSWFVRNSNVLTAQAIQWENHLPAYYWADISSYEKQGYDAMVLKISKRYVDSGYYDAYFVELIRRLRCLDDPKYLECRNK</sequence>
<dbReference type="RefSeq" id="WP_005276058.1">
    <property type="nucleotide sequence ID" value="NZ_KB850195.1"/>
</dbReference>
<dbReference type="HOGENOM" id="CLU_058180_0_0_6"/>
<dbReference type="Pfam" id="PF19582">
    <property type="entry name" value="AdeT1_2"/>
    <property type="match status" value="1"/>
</dbReference>
<gene>
    <name evidence="2" type="ORF">F889_03199</name>
</gene>
<evidence type="ECO:0000256" key="1">
    <source>
        <dbReference type="SAM" id="SignalP"/>
    </source>
</evidence>
<feature type="signal peptide" evidence="1">
    <location>
        <begin position="1"/>
        <end position="19"/>
    </location>
</feature>
<dbReference type="OrthoDB" id="6673095at2"/>
<feature type="chain" id="PRO_5004150483" description="RND transporter" evidence="1">
    <location>
        <begin position="20"/>
        <end position="327"/>
    </location>
</feature>
<proteinExistence type="predicted"/>
<organism evidence="2 3">
    <name type="scientific">Acinetobacter colistiniresistens</name>
    <dbReference type="NCBI Taxonomy" id="280145"/>
    <lineage>
        <taxon>Bacteria</taxon>
        <taxon>Pseudomonadati</taxon>
        <taxon>Pseudomonadota</taxon>
        <taxon>Gammaproteobacteria</taxon>
        <taxon>Moraxellales</taxon>
        <taxon>Moraxellaceae</taxon>
        <taxon>Acinetobacter</taxon>
    </lineage>
</organism>
<accession>N9R3Q9</accession>
<comment type="caution">
    <text evidence="2">The sequence shown here is derived from an EMBL/GenBank/DDBJ whole genome shotgun (WGS) entry which is preliminary data.</text>
</comment>
<dbReference type="InterPro" id="IPR038404">
    <property type="entry name" value="TRAP_DctP_sf"/>
</dbReference>
<dbReference type="SUPFAM" id="SSF53850">
    <property type="entry name" value="Periplasmic binding protein-like II"/>
    <property type="match status" value="1"/>
</dbReference>
<protein>
    <recommendedName>
        <fullName evidence="4">RND transporter</fullName>
    </recommendedName>
</protein>
<dbReference type="Proteomes" id="UP000013009">
    <property type="component" value="Unassembled WGS sequence"/>
</dbReference>
<keyword evidence="1" id="KW-0732">Signal</keyword>
<dbReference type="Gene3D" id="3.40.190.170">
    <property type="entry name" value="Bacterial extracellular solute-binding protein, family 7"/>
    <property type="match status" value="1"/>
</dbReference>
<dbReference type="InterPro" id="IPR045758">
    <property type="entry name" value="AdeT1/2"/>
</dbReference>